<dbReference type="Proteomes" id="UP000030185">
    <property type="component" value="Unassembled WGS sequence"/>
</dbReference>
<evidence type="ECO:0000313" key="8">
    <source>
        <dbReference type="Proteomes" id="UP000030185"/>
    </source>
</evidence>
<comment type="caution">
    <text evidence="7">The sequence shown here is derived from an EMBL/GenBank/DDBJ whole genome shotgun (WGS) entry which is preliminary data.</text>
</comment>
<keyword evidence="1" id="KW-0843">Virulence</keyword>
<evidence type="ECO:0000259" key="5">
    <source>
        <dbReference type="Pfam" id="PF18413"/>
    </source>
</evidence>
<dbReference type="Pfam" id="PF20220">
    <property type="entry name" value="ABC_toxin_N"/>
    <property type="match status" value="1"/>
</dbReference>
<feature type="coiled-coil region" evidence="2">
    <location>
        <begin position="1642"/>
        <end position="1669"/>
    </location>
</feature>
<dbReference type="Pfam" id="PF03538">
    <property type="entry name" value="VRP1"/>
    <property type="match status" value="1"/>
</dbReference>
<feature type="domain" description="Tc toxin complex TcA C-terminal TcB-binding" evidence="4">
    <location>
        <begin position="2666"/>
        <end position="2956"/>
    </location>
</feature>
<dbReference type="STRING" id="153721.MYP_2892"/>
<proteinExistence type="predicted"/>
<evidence type="ECO:0000256" key="3">
    <source>
        <dbReference type="SAM" id="MobiDB-lite"/>
    </source>
</evidence>
<evidence type="ECO:0008006" key="9">
    <source>
        <dbReference type="Google" id="ProtNLM"/>
    </source>
</evidence>
<dbReference type="Pfam" id="PF18276">
    <property type="entry name" value="TcA_TcB_BD"/>
    <property type="match status" value="1"/>
</dbReference>
<feature type="coiled-coil region" evidence="2">
    <location>
        <begin position="2503"/>
        <end position="2542"/>
    </location>
</feature>
<dbReference type="OrthoDB" id="9781691at2"/>
<evidence type="ECO:0000256" key="2">
    <source>
        <dbReference type="SAM" id="Coils"/>
    </source>
</evidence>
<keyword evidence="2" id="KW-0175">Coiled coil</keyword>
<feature type="domain" description="Neuraminidase-like" evidence="5">
    <location>
        <begin position="1677"/>
        <end position="1798"/>
    </location>
</feature>
<evidence type="ECO:0000259" key="6">
    <source>
        <dbReference type="Pfam" id="PF20220"/>
    </source>
</evidence>
<dbReference type="InterPro" id="IPR041079">
    <property type="entry name" value="Neuraminidase-like"/>
</dbReference>
<reference evidence="7 8" key="1">
    <citation type="submission" date="2014-09" db="EMBL/GenBank/DDBJ databases">
        <title>Sporocytophaga myxococcoides PG-01 genome sequencing.</title>
        <authorList>
            <person name="Liu L."/>
            <person name="Gao P.J."/>
            <person name="Chen G.J."/>
            <person name="Wang L.S."/>
        </authorList>
    </citation>
    <scope>NUCLEOTIDE SEQUENCE [LARGE SCALE GENOMIC DNA]</scope>
    <source>
        <strain evidence="7 8">PG-01</strain>
    </source>
</reference>
<sequence length="3102" mass="352680">MATILKNNTVVGTITDANNYPLPNLKIEIYDVDMRSWQLLSATSTNKEGKFEMTWSHEQLSGRGKKTADIAIKVLTSEKGIELYKSDMDDVRFNAGEREEINIILRQPVPKETVEFDWLVKEVLFLAGNVAIEDIQENKEHRDITFLSKELEQASEKLEHLVVAHRLQKLTSINADFFYGIFRKGTLLQNDFGGAFKARHSISLGDDDKILLFDIALTDTNIIETDLKAAVQENLTGVSVLRNLSHDIEVLQKFKRDAEAYYEKEHSKRVIELVTKLLDPVKVKEVEQLLFDNKNDLNTFFDKVSDPDFFERKGATKESNLDDSLNKFFNFSKEAVAGIVKEVRIEKVSDVKKLARFNKAKWVEEIKKASRGSHDEKAINTYASAVVRRFEKAFPTVAFAAQLERSEKVVLKNQKEIVNFFNKHENFEFLRDHVDLYLKEKGDEFDSEAVADELKSIQRIFKLVPHYGKIMALRDEKIHSAFNIVSIGKSRFQKEIAPKAGLSEIEANEVFRKAETKNTAAMLTLGDLNDSISAMDIASLENASLVKKIETVSKEFPNLKSLFKLTDTCECEHCRSVHSPAAYLVEILQFLDKRTVVSGNAKSILFKRRPDLGEIDLGCENANTPVKYIDLVNEILEDAIAPDQGINFTGDLVDGSNPSKGKISNSLLAALEATGLPVTDKALIHETESSIVSPLALPHYLRDKKLVCKILNTGANNYTIYRLRQTMSSAEELDAVPEYVNTQAYDALMNSNFAFKLPFDLPHTEAKAYFERFGIKRADLMQTFQRTAIPSNETIASEYIGLADSDRQLIANTPILNDNAAQQNFWNVPSGNVIDYLKQVDLFLDRTGLHYKELELLLKLRFINKNGNLFIFNNDLTCDTATKEIKNLDLAVLDRIHRFIRLQRKLGWRFETLDEVISQAKLGNANLNDHCLLVISNIKKISIKTGLKVEELICCFGEIPHTLLPYQTNTLYDSIFQNKSQNRSVEPGLTAEKIIENETAVVKKQLTDFRKAISTCISIKEADFDKLVAALPNGELSFINLSGMYAIGKLMKKLKIKTDDFFTLKELTGIDVFNSAEDTLKFCEALEDAKKGSINVVDVKYILQHKADNLIDREIKPEKIKAMLSGIQLASQKSFNVNRSPYNDALTVEVQKETFKTYLSKLPVLNEQDVAILLNFLDSNWKYSWVDELFVVHNGSSSADAITFVDDKKIDTLFDVTAIKTAITNLNNAGPNAETEQKAFIKAWLEGIAAYLFEQDRASIINTALSNTFKTSIDSVDIVLSNAILKKTAPGTDLLIDVLQSNTLIDIADIDSGHPLPVLPNINKAAFSRQYAALRLLHKLLPLISALKLNNIQLEWFLKNAHKLGWFELDNIPFEPTQPNVPYQQYTEFIELLSLTKDLSPVLNPLDAENPISFFSVIELTLNNSSSQDELMQSLGLLTGNEKSDLIAVDQYFFAAFSPDNYKSITNLKRLLQCAESMRTLSANIGQITGFIKPVLNAADAADLRANLKTRYNEDTWLSTLKEIMDKIRPQKRDALVAYLLATNPDVKDENDLYEYFLVDVEMGACMPSSRIVLAHNSIQLFVQRCLMGLEPEAIANTGEDPDWNQWKWMKNYRVWEANRKIFLYPENWYDVTLADDKSFLLTDLINELQQNELTNDTAEESVKNYLEKLDHIAFLEVKATWYDVPSRTMHVFARTKGGDPDIYYYRRFESERNWTAWEKVDLDITGEQLLAFIRNNRLHLAWLIFSEESDPNQGAKLPNQNNHGEQPTDKPRKKLKIQLAISEFSNKKWQPKKVSKDCIYTPGFGEGFTYDLINKEKFNLIYIEFLSQIYVFSSRLNKPDFEDKIFNGIFDITGCKGYPEKVKDGNYELTDFLPDFSQARLLSQRYTEDVNASPDDLKVKNGISPFQFFKLFDKTPGQFRITYPHQLTIIDLISAVYQFIIILLLRKSNTDIKLPGLKIPFGTLLPYFMEDSWHAYVIIPGFYKEQYAGGEFYSVIGLTDDEKRTASDVFQLIDRIINWVKKIRLEFQDEPPANTQEAIDRIIADPDFQEIIQEMSHYKALQPLLQKLIGITDNTEFDEYLKKALEQNGLVYGEQFKNMYHPMVCALKTILYKDGISSLMSRETQLKINTTFDFKAYYNPEELHIAKLSYKQADGSLIYNYPIEDVDFTSDGSYSLYNWDLFYRIPLHIATSLTKNQRFEEALSWFHYMFNPTGALSGAGVQKYWVTKPFYLNQESDYIAQRIDSLMNATADKNNPDIKEMEFAIEQWRKKPFRPDVIARFRPVAYQKALLMKYIDNLTEWGDYLFRQDTMESIAQATQMYILADKLLGPKPRIVPPLVKQPYETYNQMEAKLDNFGNALIALENILPDLSALPEGGAELPPLPVTLSMLYFCIPQNEKMFEYWDRVADRLFKIRHCQNIDGIERSLALFAPPIDPGMLVKAAASGLDVSSILSGFNAPTPFYRFNVLSAKATELVQEVRGLGNSLLQALEKKDAEALSLLRNELELKVLNAVRDIKKLQIDEANEQIEVLKRTQKVTEERYKFYKDIKFMTALETTSLSLNAFSIIAYGISSVMEKAAGGMALAPTVTAGGAGLGGSPVSLTTILDGDKISNSIKSFAKAILLDSQLIDKVAGGISTVANYQRRYDDWKLQELLAEKELASIEKQIAAAEIRKEISESDLKNHDLQIENAKKTDEFMRSKYTNKELYDWMIGQISSVYYKSYQLAHDFAKKAERSYRFELGNDDSFISFGYWDSMKKGLQSADALLHDIKRMEAGYLDKNKREYEIIKHISLSQLDPLALIRLRATGVCDFEVPEVLYDMDYAGHYFRRIKSVSISLPCIAGPYTSVSAKLSLINNRYRKNINSDNAASTGYLEDLNNDERFMYNIGAIQSVATSNAQNDSGLFELNFRDERYLPFEGCGAISSWRLELPNPNVSKQFNYDTISDVILHMKYTAREGGSTLKGLAEGSLIERIEQIKQQLNTEQGFHIALNMKHDMPNEWHMLRKNKSASLSISKDRLPYFINGINNADIDHITFVAKSPSAITIKVNGTPVSVNDAEWGLFIADYSGLTLDNAFTLSIDSQSELDKLSELLMVVKIKLS</sequence>
<feature type="coiled-coil region" evidence="2">
    <location>
        <begin position="2652"/>
        <end position="2695"/>
    </location>
</feature>
<evidence type="ECO:0000256" key="1">
    <source>
        <dbReference type="ARBA" id="ARBA00023026"/>
    </source>
</evidence>
<dbReference type="InterPro" id="IPR040840">
    <property type="entry name" value="TcA_TcB_BD"/>
</dbReference>
<dbReference type="eggNOG" id="COG2351">
    <property type="taxonomic scope" value="Bacteria"/>
</dbReference>
<dbReference type="RefSeq" id="WP_045464457.1">
    <property type="nucleotide sequence ID" value="NZ_BBLT01000005.1"/>
</dbReference>
<dbReference type="InterPro" id="IPR018003">
    <property type="entry name" value="Insecticidal_toxin/plasmid_vir"/>
</dbReference>
<accession>A0A098LHP9</accession>
<feature type="region of interest" description="Disordered" evidence="3">
    <location>
        <begin position="1753"/>
        <end position="1774"/>
    </location>
</feature>
<dbReference type="EMBL" id="BBLT01000005">
    <property type="protein sequence ID" value="GAL85663.1"/>
    <property type="molecule type" value="Genomic_DNA"/>
</dbReference>
<name>A0A098LHP9_9BACT</name>
<dbReference type="Pfam" id="PF18413">
    <property type="entry name" value="Neuraminidase"/>
    <property type="match status" value="1"/>
</dbReference>
<keyword evidence="8" id="KW-1185">Reference proteome</keyword>
<evidence type="ECO:0000313" key="7">
    <source>
        <dbReference type="EMBL" id="GAL85663.1"/>
    </source>
</evidence>
<organism evidence="7 8">
    <name type="scientific">Sporocytophaga myxococcoides</name>
    <dbReference type="NCBI Taxonomy" id="153721"/>
    <lineage>
        <taxon>Bacteria</taxon>
        <taxon>Pseudomonadati</taxon>
        <taxon>Bacteroidota</taxon>
        <taxon>Cytophagia</taxon>
        <taxon>Cytophagales</taxon>
        <taxon>Cytophagaceae</taxon>
        <taxon>Sporocytophaga</taxon>
    </lineage>
</organism>
<feature type="domain" description="ABC toxin N-terminal" evidence="6">
    <location>
        <begin position="1526"/>
        <end position="1645"/>
    </location>
</feature>
<protein>
    <recommendedName>
        <fullName evidence="9">Virulence plasmid A protein</fullName>
    </recommendedName>
</protein>
<gene>
    <name evidence="7" type="ORF">MYP_2892</name>
</gene>
<evidence type="ECO:0000259" key="4">
    <source>
        <dbReference type="Pfam" id="PF18276"/>
    </source>
</evidence>
<dbReference type="InterPro" id="IPR046839">
    <property type="entry name" value="ABC_toxin_N"/>
</dbReference>